<comment type="caution">
    <text evidence="1">The sequence shown here is derived from an EMBL/GenBank/DDBJ whole genome shotgun (WGS) entry which is preliminary data.</text>
</comment>
<evidence type="ECO:0000313" key="2">
    <source>
        <dbReference type="Proteomes" id="UP000257109"/>
    </source>
</evidence>
<proteinExistence type="predicted"/>
<dbReference type="AlphaFoldDB" id="A0A371EZK5"/>
<keyword evidence="2" id="KW-1185">Reference proteome</keyword>
<name>A0A371EZK5_MUCPR</name>
<dbReference type="Proteomes" id="UP000257109">
    <property type="component" value="Unassembled WGS sequence"/>
</dbReference>
<reference evidence="1" key="1">
    <citation type="submission" date="2018-05" db="EMBL/GenBank/DDBJ databases">
        <title>Draft genome of Mucuna pruriens seed.</title>
        <authorList>
            <person name="Nnadi N.E."/>
            <person name="Vos R."/>
            <person name="Hasami M.H."/>
            <person name="Devisetty U.K."/>
            <person name="Aguiy J.C."/>
        </authorList>
    </citation>
    <scope>NUCLEOTIDE SEQUENCE [LARGE SCALE GENOMIC DNA]</scope>
    <source>
        <strain evidence="1">JCA_2017</strain>
    </source>
</reference>
<gene>
    <name evidence="1" type="ORF">CR513_49204</name>
</gene>
<evidence type="ECO:0000313" key="1">
    <source>
        <dbReference type="EMBL" id="RDX71451.1"/>
    </source>
</evidence>
<accession>A0A371EZK5</accession>
<dbReference type="EMBL" id="QJKJ01011330">
    <property type="protein sequence ID" value="RDX71451.1"/>
    <property type="molecule type" value="Genomic_DNA"/>
</dbReference>
<protein>
    <submittedName>
        <fullName evidence="1">Uncharacterized protein</fullName>
    </submittedName>
</protein>
<dbReference type="OrthoDB" id="1750639at2759"/>
<sequence>MNPRVKTSQQCEIAKRKNERLLDQIRGTIVPKRCFEKLLGRGLPFRVLGFKNPVKILSSFYPNVPNTNNLTPRVFGCVSFVHGENLHETQLETLVLPSLEFTIHVPESKQTSLPSSSTENDLEVDKRFEKNLVYQRRPKDNNPVFQNETKTQIVESDLYLPIAFRKVTKKCTKKPLYSLSNYLSFHKISPTHQTFLANLNSISIPTTVFEALSDKNWK</sequence>
<organism evidence="1 2">
    <name type="scientific">Mucuna pruriens</name>
    <name type="common">Velvet bean</name>
    <name type="synonym">Dolichos pruriens</name>
    <dbReference type="NCBI Taxonomy" id="157652"/>
    <lineage>
        <taxon>Eukaryota</taxon>
        <taxon>Viridiplantae</taxon>
        <taxon>Streptophyta</taxon>
        <taxon>Embryophyta</taxon>
        <taxon>Tracheophyta</taxon>
        <taxon>Spermatophyta</taxon>
        <taxon>Magnoliopsida</taxon>
        <taxon>eudicotyledons</taxon>
        <taxon>Gunneridae</taxon>
        <taxon>Pentapetalae</taxon>
        <taxon>rosids</taxon>
        <taxon>fabids</taxon>
        <taxon>Fabales</taxon>
        <taxon>Fabaceae</taxon>
        <taxon>Papilionoideae</taxon>
        <taxon>50 kb inversion clade</taxon>
        <taxon>NPAAA clade</taxon>
        <taxon>indigoferoid/millettioid clade</taxon>
        <taxon>Phaseoleae</taxon>
        <taxon>Mucuna</taxon>
    </lineage>
</organism>
<feature type="non-terminal residue" evidence="1">
    <location>
        <position position="1"/>
    </location>
</feature>